<dbReference type="Proteomes" id="UP001501822">
    <property type="component" value="Unassembled WGS sequence"/>
</dbReference>
<sequence>MGRIVIFGAGGRAGRQAVAEARRRGHEVTAVVRDPSGHRGLTDGGVRVAAGDVTNVADVAALAAGHDAAINAAAVYGAGTDPDAFFTDAARALVTGLPQAGVGRLVAVGLSVLLPGLDGTRPVDAPGFPAEFRPFCLAHAAGLEVLRAEGGALDWVYVSPAGDFDHEGERTGAYDIRDHGDPAARISYADFAITLLDEAETPRHQRGHLAVT</sequence>
<dbReference type="PANTHER" id="PTHR43355:SF2">
    <property type="entry name" value="FLAVIN REDUCTASE (NADPH)"/>
    <property type="match status" value="1"/>
</dbReference>
<accession>A0ABP3FJQ8</accession>
<organism evidence="2 3">
    <name type="scientific">Actinoallomurus spadix</name>
    <dbReference type="NCBI Taxonomy" id="79912"/>
    <lineage>
        <taxon>Bacteria</taxon>
        <taxon>Bacillati</taxon>
        <taxon>Actinomycetota</taxon>
        <taxon>Actinomycetes</taxon>
        <taxon>Streptosporangiales</taxon>
        <taxon>Thermomonosporaceae</taxon>
        <taxon>Actinoallomurus</taxon>
    </lineage>
</organism>
<evidence type="ECO:0000259" key="1">
    <source>
        <dbReference type="Pfam" id="PF13460"/>
    </source>
</evidence>
<evidence type="ECO:0000313" key="2">
    <source>
        <dbReference type="EMBL" id="GAA0317971.1"/>
    </source>
</evidence>
<name>A0ABP3FJQ8_9ACTN</name>
<dbReference type="SUPFAM" id="SSF51735">
    <property type="entry name" value="NAD(P)-binding Rossmann-fold domains"/>
    <property type="match status" value="1"/>
</dbReference>
<reference evidence="3" key="1">
    <citation type="journal article" date="2019" name="Int. J. Syst. Evol. Microbiol.">
        <title>The Global Catalogue of Microorganisms (GCM) 10K type strain sequencing project: providing services to taxonomists for standard genome sequencing and annotation.</title>
        <authorList>
            <consortium name="The Broad Institute Genomics Platform"/>
            <consortium name="The Broad Institute Genome Sequencing Center for Infectious Disease"/>
            <person name="Wu L."/>
            <person name="Ma J."/>
        </authorList>
    </citation>
    <scope>NUCLEOTIDE SEQUENCE [LARGE SCALE GENOMIC DNA]</scope>
    <source>
        <strain evidence="3">JCM 3146</strain>
    </source>
</reference>
<feature type="domain" description="NAD(P)-binding" evidence="1">
    <location>
        <begin position="8"/>
        <end position="198"/>
    </location>
</feature>
<dbReference type="Pfam" id="PF13460">
    <property type="entry name" value="NAD_binding_10"/>
    <property type="match status" value="1"/>
</dbReference>
<proteinExistence type="predicted"/>
<dbReference type="RefSeq" id="WP_252800039.1">
    <property type="nucleotide sequence ID" value="NZ_BAAABM010000007.1"/>
</dbReference>
<dbReference type="PANTHER" id="PTHR43355">
    <property type="entry name" value="FLAVIN REDUCTASE (NADPH)"/>
    <property type="match status" value="1"/>
</dbReference>
<comment type="caution">
    <text evidence="2">The sequence shown here is derived from an EMBL/GenBank/DDBJ whole genome shotgun (WGS) entry which is preliminary data.</text>
</comment>
<dbReference type="InterPro" id="IPR016040">
    <property type="entry name" value="NAD(P)-bd_dom"/>
</dbReference>
<dbReference type="InterPro" id="IPR051606">
    <property type="entry name" value="Polyketide_Oxido-like"/>
</dbReference>
<dbReference type="Gene3D" id="3.40.50.720">
    <property type="entry name" value="NAD(P)-binding Rossmann-like Domain"/>
    <property type="match status" value="1"/>
</dbReference>
<gene>
    <name evidence="2" type="ORF">GCM10010151_04810</name>
</gene>
<keyword evidence="3" id="KW-1185">Reference proteome</keyword>
<protein>
    <submittedName>
        <fullName evidence="2">NAD(P)-dependent oxidoreductase</fullName>
    </submittedName>
</protein>
<dbReference type="EMBL" id="BAAABM010000007">
    <property type="protein sequence ID" value="GAA0317971.1"/>
    <property type="molecule type" value="Genomic_DNA"/>
</dbReference>
<dbReference type="InterPro" id="IPR036291">
    <property type="entry name" value="NAD(P)-bd_dom_sf"/>
</dbReference>
<evidence type="ECO:0000313" key="3">
    <source>
        <dbReference type="Proteomes" id="UP001501822"/>
    </source>
</evidence>